<dbReference type="SUPFAM" id="SSF51658">
    <property type="entry name" value="Xylose isomerase-like"/>
    <property type="match status" value="1"/>
</dbReference>
<dbReference type="Gene3D" id="3.20.20.150">
    <property type="entry name" value="Divalent-metal-dependent TIM barrel enzymes"/>
    <property type="match status" value="1"/>
</dbReference>
<dbReference type="InterPro" id="IPR036237">
    <property type="entry name" value="Xyl_isomerase-like_sf"/>
</dbReference>
<keyword evidence="2" id="KW-1185">Reference proteome</keyword>
<organism evidence="1 2">
    <name type="scientific">Rubinisphaera italica</name>
    <dbReference type="NCBI Taxonomy" id="2527969"/>
    <lineage>
        <taxon>Bacteria</taxon>
        <taxon>Pseudomonadati</taxon>
        <taxon>Planctomycetota</taxon>
        <taxon>Planctomycetia</taxon>
        <taxon>Planctomycetales</taxon>
        <taxon>Planctomycetaceae</taxon>
        <taxon>Rubinisphaera</taxon>
    </lineage>
</organism>
<name>A0A5C5XHN2_9PLAN</name>
<evidence type="ECO:0000313" key="2">
    <source>
        <dbReference type="Proteomes" id="UP000316095"/>
    </source>
</evidence>
<dbReference type="EMBL" id="SJPG01000001">
    <property type="protein sequence ID" value="TWT61833.1"/>
    <property type="molecule type" value="Genomic_DNA"/>
</dbReference>
<dbReference type="NCBIfam" id="NF035939">
    <property type="entry name" value="TIM_EboE"/>
    <property type="match status" value="1"/>
</dbReference>
<protein>
    <submittedName>
        <fullName evidence="1">Xylose isomerase-like TIM barrel</fullName>
    </submittedName>
</protein>
<dbReference type="GO" id="GO:0016853">
    <property type="term" value="F:isomerase activity"/>
    <property type="evidence" value="ECO:0007669"/>
    <property type="project" value="UniProtKB-KW"/>
</dbReference>
<sequence length="390" mass="44045">MSISTLPLSYCGNVHPANTVPEFIQILQEKTALVQQKTGSRIAAGLWLPDAITREIESKPQLLDDIQITLQQHDLICYTLNAFPFGNFHSERVKEQVYLPDWTQENRREYTIRCARILAALLPDGVEGSISTVPLGFKELSGREGFLKECCDQLIETARLLDEIHDDTGRIIRLAIEPEPLCVLETTPEVVDFFALLRERVKSNELAEIVERHLGVCYDVCHQSVEFEDVAASIRTLQEHDIRINKVHITCAIELQNPATNEAGRKFLADFAEPRYLHQTFRTQSGKSQSIIDLTAEFANSPPADWLDAPCWRIHFHVPVHAENLGPLNTTRPDLKLALAEIAKLEYAPHLEVETYTWSVMPGENLPDPCEGLAREMTATMQLLSDLESK</sequence>
<comment type="caution">
    <text evidence="1">The sequence shown here is derived from an EMBL/GenBank/DDBJ whole genome shotgun (WGS) entry which is preliminary data.</text>
</comment>
<accession>A0A5C5XHN2</accession>
<keyword evidence="1" id="KW-0413">Isomerase</keyword>
<gene>
    <name evidence="1" type="ORF">Pan54_25700</name>
</gene>
<dbReference type="Proteomes" id="UP000316095">
    <property type="component" value="Unassembled WGS sequence"/>
</dbReference>
<dbReference type="OrthoDB" id="9785907at2"/>
<dbReference type="RefSeq" id="WP_146503771.1">
    <property type="nucleotide sequence ID" value="NZ_SJPG01000001.1"/>
</dbReference>
<evidence type="ECO:0000313" key="1">
    <source>
        <dbReference type="EMBL" id="TWT61833.1"/>
    </source>
</evidence>
<proteinExistence type="predicted"/>
<dbReference type="AlphaFoldDB" id="A0A5C5XHN2"/>
<reference evidence="1 2" key="1">
    <citation type="submission" date="2019-02" db="EMBL/GenBank/DDBJ databases">
        <title>Deep-cultivation of Planctomycetes and their phenomic and genomic characterization uncovers novel biology.</title>
        <authorList>
            <person name="Wiegand S."/>
            <person name="Jogler M."/>
            <person name="Boedeker C."/>
            <person name="Pinto D."/>
            <person name="Vollmers J."/>
            <person name="Rivas-Marin E."/>
            <person name="Kohn T."/>
            <person name="Peeters S.H."/>
            <person name="Heuer A."/>
            <person name="Rast P."/>
            <person name="Oberbeckmann S."/>
            <person name="Bunk B."/>
            <person name="Jeske O."/>
            <person name="Meyerdierks A."/>
            <person name="Storesund J.E."/>
            <person name="Kallscheuer N."/>
            <person name="Luecker S."/>
            <person name="Lage O.M."/>
            <person name="Pohl T."/>
            <person name="Merkel B.J."/>
            <person name="Hornburger P."/>
            <person name="Mueller R.-W."/>
            <person name="Bruemmer F."/>
            <person name="Labrenz M."/>
            <person name="Spormann A.M."/>
            <person name="Op Den Camp H."/>
            <person name="Overmann J."/>
            <person name="Amann R."/>
            <person name="Jetten M.S.M."/>
            <person name="Mascher T."/>
            <person name="Medema M.H."/>
            <person name="Devos D.P."/>
            <person name="Kaster A.-K."/>
            <person name="Ovreas L."/>
            <person name="Rohde M."/>
            <person name="Galperin M.Y."/>
            <person name="Jogler C."/>
        </authorList>
    </citation>
    <scope>NUCLEOTIDE SEQUENCE [LARGE SCALE GENOMIC DNA]</scope>
    <source>
        <strain evidence="1 2">Pan54</strain>
    </source>
</reference>